<dbReference type="AlphaFoldDB" id="A0A6J6HGX9"/>
<gene>
    <name evidence="1" type="ORF">UFOPK1820_01165</name>
</gene>
<name>A0A6J6HGX9_9ZZZZ</name>
<sequence length="119" mass="13183">MNVPTLHGGELCWIVILIEVQYFAPCIPHVTQYFVTHWNAQSTTSVAHGSTATQTVSWLEANGADSSITKLLSNFGQDLNVFSVDAHGELECRVQFGERTPWELDVDNRTGNTDDPSVF</sequence>
<evidence type="ECO:0000313" key="1">
    <source>
        <dbReference type="EMBL" id="CAB4607888.1"/>
    </source>
</evidence>
<accession>A0A6J6HGX9</accession>
<reference evidence="1" key="1">
    <citation type="submission" date="2020-05" db="EMBL/GenBank/DDBJ databases">
        <authorList>
            <person name="Chiriac C."/>
            <person name="Salcher M."/>
            <person name="Ghai R."/>
            <person name="Kavagutti S V."/>
        </authorList>
    </citation>
    <scope>NUCLEOTIDE SEQUENCE</scope>
</reference>
<proteinExistence type="predicted"/>
<dbReference type="EMBL" id="CAEZUK010000214">
    <property type="protein sequence ID" value="CAB4607888.1"/>
    <property type="molecule type" value="Genomic_DNA"/>
</dbReference>
<organism evidence="1">
    <name type="scientific">freshwater metagenome</name>
    <dbReference type="NCBI Taxonomy" id="449393"/>
    <lineage>
        <taxon>unclassified sequences</taxon>
        <taxon>metagenomes</taxon>
        <taxon>ecological metagenomes</taxon>
    </lineage>
</organism>
<protein>
    <submittedName>
        <fullName evidence="1">Unannotated protein</fullName>
    </submittedName>
</protein>